<feature type="compositionally biased region" description="Polar residues" evidence="1">
    <location>
        <begin position="147"/>
        <end position="157"/>
    </location>
</feature>
<accession>A0AA39ZQ07</accession>
<name>A0AA39ZQ07_9PEZI</name>
<protein>
    <submittedName>
        <fullName evidence="2">Uncharacterized protein</fullName>
    </submittedName>
</protein>
<reference evidence="2" key="1">
    <citation type="submission" date="2023-06" db="EMBL/GenBank/DDBJ databases">
        <title>Genome-scale phylogeny and comparative genomics of the fungal order Sordariales.</title>
        <authorList>
            <consortium name="Lawrence Berkeley National Laboratory"/>
            <person name="Hensen N."/>
            <person name="Bonometti L."/>
            <person name="Westerberg I."/>
            <person name="Brannstrom I.O."/>
            <person name="Guillou S."/>
            <person name="Cros-Aarteil S."/>
            <person name="Calhoun S."/>
            <person name="Haridas S."/>
            <person name="Kuo A."/>
            <person name="Mondo S."/>
            <person name="Pangilinan J."/>
            <person name="Riley R."/>
            <person name="Labutti K."/>
            <person name="Andreopoulos B."/>
            <person name="Lipzen A."/>
            <person name="Chen C."/>
            <person name="Yanf M."/>
            <person name="Daum C."/>
            <person name="Ng V."/>
            <person name="Clum A."/>
            <person name="Steindorff A."/>
            <person name="Ohm R."/>
            <person name="Martin F."/>
            <person name="Silar P."/>
            <person name="Natvig D."/>
            <person name="Lalanne C."/>
            <person name="Gautier V."/>
            <person name="Ament-Velasquez S.L."/>
            <person name="Kruys A."/>
            <person name="Hutchinson M.I."/>
            <person name="Powell A.J."/>
            <person name="Barry K."/>
            <person name="Miller A.N."/>
            <person name="Grigoriev I.V."/>
            <person name="Debuchy R."/>
            <person name="Gladieux P."/>
            <person name="Thoren M.H."/>
            <person name="Johannesson H."/>
        </authorList>
    </citation>
    <scope>NUCLEOTIDE SEQUENCE</scope>
    <source>
        <strain evidence="2">CBS 540.89</strain>
    </source>
</reference>
<proteinExistence type="predicted"/>
<keyword evidence="3" id="KW-1185">Reference proteome</keyword>
<comment type="caution">
    <text evidence="2">The sequence shown here is derived from an EMBL/GenBank/DDBJ whole genome shotgun (WGS) entry which is preliminary data.</text>
</comment>
<evidence type="ECO:0000313" key="3">
    <source>
        <dbReference type="Proteomes" id="UP001172159"/>
    </source>
</evidence>
<gene>
    <name evidence="2" type="ORF">B0T21DRAFT_353745</name>
</gene>
<sequence length="172" mass="18854">MTEPRQPGRWLQALPPAPLLPDVYCSRVSIPSLSSYAFIFFILVLHTTRVWHVADIAGNPPDTPNWTSFAPVWNIMRICPVQRCVVGNHHPRLARTCPSAGNTAADEHNMGVSVRKNELQDLYTQIYKTVCFSSSTLVAIPTGSVSRGSGQGHSYSIPQHGKISNIAEPGGY</sequence>
<feature type="region of interest" description="Disordered" evidence="1">
    <location>
        <begin position="147"/>
        <end position="172"/>
    </location>
</feature>
<dbReference type="AlphaFoldDB" id="A0AA39ZQ07"/>
<evidence type="ECO:0000256" key="1">
    <source>
        <dbReference type="SAM" id="MobiDB-lite"/>
    </source>
</evidence>
<organism evidence="2 3">
    <name type="scientific">Apiosordaria backusii</name>
    <dbReference type="NCBI Taxonomy" id="314023"/>
    <lineage>
        <taxon>Eukaryota</taxon>
        <taxon>Fungi</taxon>
        <taxon>Dikarya</taxon>
        <taxon>Ascomycota</taxon>
        <taxon>Pezizomycotina</taxon>
        <taxon>Sordariomycetes</taxon>
        <taxon>Sordariomycetidae</taxon>
        <taxon>Sordariales</taxon>
        <taxon>Lasiosphaeriaceae</taxon>
        <taxon>Apiosordaria</taxon>
    </lineage>
</organism>
<dbReference type="EMBL" id="JAUKTV010000029">
    <property type="protein sequence ID" value="KAK0701355.1"/>
    <property type="molecule type" value="Genomic_DNA"/>
</dbReference>
<evidence type="ECO:0000313" key="2">
    <source>
        <dbReference type="EMBL" id="KAK0701355.1"/>
    </source>
</evidence>
<dbReference type="Proteomes" id="UP001172159">
    <property type="component" value="Unassembled WGS sequence"/>
</dbReference>